<dbReference type="STRING" id="1658172.A0A1B7P3V7"/>
<feature type="region of interest" description="Disordered" evidence="1">
    <location>
        <begin position="1"/>
        <end position="63"/>
    </location>
</feature>
<accession>A0A1B7P3V7</accession>
<dbReference type="EMBL" id="LGUA01000146">
    <property type="protein sequence ID" value="OAX83693.1"/>
    <property type="molecule type" value="Genomic_DNA"/>
</dbReference>
<evidence type="ECO:0000313" key="3">
    <source>
        <dbReference type="Proteomes" id="UP000091918"/>
    </source>
</evidence>
<keyword evidence="3" id="KW-1185">Reference proteome</keyword>
<gene>
    <name evidence="2" type="ORF">ACJ72_01940</name>
</gene>
<sequence length="63" mass="6556">MSSSGEPPHNVSNSNGVQSPDPNNQLPTMDSPTMAASGGPNRSQKSGVVGTHYSRSTGSWIRD</sequence>
<feature type="compositionally biased region" description="Polar residues" evidence="1">
    <location>
        <begin position="53"/>
        <end position="63"/>
    </location>
</feature>
<evidence type="ECO:0000313" key="2">
    <source>
        <dbReference type="EMBL" id="OAX83693.1"/>
    </source>
</evidence>
<feature type="compositionally biased region" description="Polar residues" evidence="1">
    <location>
        <begin position="1"/>
        <end position="31"/>
    </location>
</feature>
<proteinExistence type="predicted"/>
<comment type="caution">
    <text evidence="2">The sequence shown here is derived from an EMBL/GenBank/DDBJ whole genome shotgun (WGS) entry which is preliminary data.</text>
</comment>
<name>A0A1B7P3V7_9EURO</name>
<protein>
    <submittedName>
        <fullName evidence="2">Uncharacterized protein</fullName>
    </submittedName>
</protein>
<organism evidence="2 3">
    <name type="scientific">Emergomyces africanus</name>
    <dbReference type="NCBI Taxonomy" id="1955775"/>
    <lineage>
        <taxon>Eukaryota</taxon>
        <taxon>Fungi</taxon>
        <taxon>Dikarya</taxon>
        <taxon>Ascomycota</taxon>
        <taxon>Pezizomycotina</taxon>
        <taxon>Eurotiomycetes</taxon>
        <taxon>Eurotiomycetidae</taxon>
        <taxon>Onygenales</taxon>
        <taxon>Ajellomycetaceae</taxon>
        <taxon>Emergomyces</taxon>
    </lineage>
</organism>
<dbReference type="Proteomes" id="UP000091918">
    <property type="component" value="Unassembled WGS sequence"/>
</dbReference>
<evidence type="ECO:0000256" key="1">
    <source>
        <dbReference type="SAM" id="MobiDB-lite"/>
    </source>
</evidence>
<reference evidence="2 3" key="1">
    <citation type="submission" date="2015-07" db="EMBL/GenBank/DDBJ databases">
        <title>Emmonsia species relationships and genome sequence.</title>
        <authorList>
            <person name="Cuomo C.A."/>
            <person name="Schwartz I.S."/>
            <person name="Kenyon C."/>
            <person name="de Hoog G.S."/>
            <person name="Govender N.P."/>
            <person name="Botha A."/>
            <person name="Moreno L."/>
            <person name="de Vries M."/>
            <person name="Munoz J.F."/>
            <person name="Stielow J.B."/>
        </authorList>
    </citation>
    <scope>NUCLEOTIDE SEQUENCE [LARGE SCALE GENOMIC DNA]</scope>
    <source>
        <strain evidence="2 3">CBS 136260</strain>
    </source>
</reference>
<dbReference type="AlphaFoldDB" id="A0A1B7P3V7"/>